<dbReference type="RefSeq" id="XP_015885266.3">
    <property type="nucleotide sequence ID" value="XM_016029780.4"/>
</dbReference>
<proteinExistence type="inferred from homology"/>
<dbReference type="GO" id="GO:0005829">
    <property type="term" value="C:cytosol"/>
    <property type="evidence" value="ECO:0007669"/>
    <property type="project" value="TreeGrafter"/>
</dbReference>
<dbReference type="Pfam" id="PF00107">
    <property type="entry name" value="ADH_zinc_N"/>
    <property type="match status" value="1"/>
</dbReference>
<dbReference type="Gene3D" id="3.90.180.10">
    <property type="entry name" value="Medium-chain alcohol dehydrogenases, catalytic domain"/>
    <property type="match status" value="1"/>
</dbReference>
<evidence type="ECO:0000259" key="7">
    <source>
        <dbReference type="Pfam" id="PF00107"/>
    </source>
</evidence>
<evidence type="ECO:0000256" key="1">
    <source>
        <dbReference type="ARBA" id="ARBA00001947"/>
    </source>
</evidence>
<evidence type="ECO:0000259" key="8">
    <source>
        <dbReference type="Pfam" id="PF08240"/>
    </source>
</evidence>
<keyword evidence="4 6" id="KW-0862">Zinc</keyword>
<dbReference type="Pfam" id="PF08240">
    <property type="entry name" value="ADH_N"/>
    <property type="match status" value="1"/>
</dbReference>
<dbReference type="GeneID" id="107420743"/>
<evidence type="ECO:0000313" key="9">
    <source>
        <dbReference type="Proteomes" id="UP001652623"/>
    </source>
</evidence>
<comment type="cofactor">
    <cofactor evidence="1 6">
        <name>Zn(2+)</name>
        <dbReference type="ChEBI" id="CHEBI:29105"/>
    </cofactor>
</comment>
<dbReference type="PROSITE" id="PS00059">
    <property type="entry name" value="ADH_ZINC"/>
    <property type="match status" value="1"/>
</dbReference>
<feature type="domain" description="Alcohol dehydrogenase-like C-terminal" evidence="7">
    <location>
        <begin position="214"/>
        <end position="338"/>
    </location>
</feature>
<dbReference type="SUPFAM" id="SSF50129">
    <property type="entry name" value="GroES-like"/>
    <property type="match status" value="2"/>
</dbReference>
<keyword evidence="3 6" id="KW-0479">Metal-binding</keyword>
<dbReference type="InterPro" id="IPR011032">
    <property type="entry name" value="GroES-like_sf"/>
</dbReference>
<dbReference type="InParanoid" id="A0A6P3ZYF3"/>
<keyword evidence="9" id="KW-1185">Reference proteome</keyword>
<protein>
    <submittedName>
        <fullName evidence="10">Alcohol dehydrogenase-like 2 isoform X1</fullName>
    </submittedName>
</protein>
<dbReference type="AlphaFoldDB" id="A0A6P3ZYF3"/>
<sequence length="388" mass="42301">MEIGRTSSETAGKVIRCKAAICRNPGDPLVIEEIQVDPPKAWEVRIKIICTSLCHTDVTFWKLNTGPIAVFPRIFGHEAVGVVESVGKHVEEVEEGDKVVPVFLPNCKECRDCQSTKSNACSVFNKKLAIDMPRDGTSRFRDMNGEVLHHFLYVSSFSEFTVVDVAHVVRISPQVPVDKACLLSCGISTGIGAAWKVAEVEEGSTVAIFGLGSVGLAVAEGAKLRGASKIIGIDLNPEKFEIAKEFGVTDFVNPATIGEKPVSETIRDLTDGGADYCFECIGLASLMQEAFNSCREGWGKTVILGVEMLGTPLTLKSFDILRGRTVTGSLFGGLKPKTDIPLLVTKYLNKELNLDSFISHKVSFKEINKAFDLLLQGKSLRCIIWMDE</sequence>
<evidence type="ECO:0000313" key="10">
    <source>
        <dbReference type="RefSeq" id="XP_015885266.3"/>
    </source>
</evidence>
<dbReference type="GO" id="GO:0051903">
    <property type="term" value="F:S-(hydroxymethyl)glutathione dehydrogenase [NAD(P)+] activity"/>
    <property type="evidence" value="ECO:0007669"/>
    <property type="project" value="TreeGrafter"/>
</dbReference>
<dbReference type="SUPFAM" id="SSF51735">
    <property type="entry name" value="NAD(P)-binding Rossmann-fold domains"/>
    <property type="match status" value="1"/>
</dbReference>
<evidence type="ECO:0000256" key="5">
    <source>
        <dbReference type="ARBA" id="ARBA00023002"/>
    </source>
</evidence>
<dbReference type="Proteomes" id="UP001652623">
    <property type="component" value="Chromosome 5"/>
</dbReference>
<dbReference type="FunCoup" id="A0A6P3ZYF3">
    <property type="interactions" value="455"/>
</dbReference>
<accession>A0A6P3ZYF3</accession>
<dbReference type="GO" id="GO:0008270">
    <property type="term" value="F:zinc ion binding"/>
    <property type="evidence" value="ECO:0007669"/>
    <property type="project" value="InterPro"/>
</dbReference>
<organism evidence="9 10">
    <name type="scientific">Ziziphus jujuba</name>
    <name type="common">Chinese jujube</name>
    <name type="synonym">Ziziphus sativa</name>
    <dbReference type="NCBI Taxonomy" id="326968"/>
    <lineage>
        <taxon>Eukaryota</taxon>
        <taxon>Viridiplantae</taxon>
        <taxon>Streptophyta</taxon>
        <taxon>Embryophyta</taxon>
        <taxon>Tracheophyta</taxon>
        <taxon>Spermatophyta</taxon>
        <taxon>Magnoliopsida</taxon>
        <taxon>eudicotyledons</taxon>
        <taxon>Gunneridae</taxon>
        <taxon>Pentapetalae</taxon>
        <taxon>rosids</taxon>
        <taxon>fabids</taxon>
        <taxon>Rosales</taxon>
        <taxon>Rhamnaceae</taxon>
        <taxon>Paliureae</taxon>
        <taxon>Ziziphus</taxon>
    </lineage>
</organism>
<dbReference type="PANTHER" id="PTHR43880">
    <property type="entry name" value="ALCOHOL DEHYDROGENASE"/>
    <property type="match status" value="1"/>
</dbReference>
<dbReference type="InterPro" id="IPR036291">
    <property type="entry name" value="NAD(P)-bd_dom_sf"/>
</dbReference>
<comment type="similarity">
    <text evidence="6">Belongs to the zinc-containing alcohol dehydrogenase family.</text>
</comment>
<feature type="domain" description="Alcohol dehydrogenase-like N-terminal" evidence="8">
    <location>
        <begin position="43"/>
        <end position="171"/>
    </location>
</feature>
<evidence type="ECO:0000256" key="6">
    <source>
        <dbReference type="RuleBase" id="RU361277"/>
    </source>
</evidence>
<dbReference type="KEGG" id="zju:107420743"/>
<gene>
    <name evidence="10" type="primary">LOC107420743</name>
</gene>
<name>A0A6P3ZYF3_ZIZJJ</name>
<reference evidence="10" key="1">
    <citation type="submission" date="2025-08" db="UniProtKB">
        <authorList>
            <consortium name="RefSeq"/>
        </authorList>
    </citation>
    <scope>IDENTIFICATION</scope>
    <source>
        <tissue evidence="10">Seedling</tissue>
    </source>
</reference>
<dbReference type="PANTHER" id="PTHR43880:SF10">
    <property type="entry name" value="ALCOHOL DEHYDROGENASE-LIKE 2"/>
    <property type="match status" value="1"/>
</dbReference>
<evidence type="ECO:0000256" key="3">
    <source>
        <dbReference type="ARBA" id="ARBA00022723"/>
    </source>
</evidence>
<comment type="subunit">
    <text evidence="2">Homodimer.</text>
</comment>
<dbReference type="GO" id="GO:0046294">
    <property type="term" value="P:formaldehyde catabolic process"/>
    <property type="evidence" value="ECO:0007669"/>
    <property type="project" value="TreeGrafter"/>
</dbReference>
<keyword evidence="5" id="KW-0560">Oxidoreductase</keyword>
<dbReference type="InterPro" id="IPR013154">
    <property type="entry name" value="ADH-like_N"/>
</dbReference>
<evidence type="ECO:0000256" key="2">
    <source>
        <dbReference type="ARBA" id="ARBA00011738"/>
    </source>
</evidence>
<dbReference type="InterPro" id="IPR002328">
    <property type="entry name" value="ADH_Zn_CS"/>
</dbReference>
<dbReference type="InterPro" id="IPR013149">
    <property type="entry name" value="ADH-like_C"/>
</dbReference>
<dbReference type="Gene3D" id="3.40.50.720">
    <property type="entry name" value="NAD(P)-binding Rossmann-like Domain"/>
    <property type="match status" value="1"/>
</dbReference>
<evidence type="ECO:0000256" key="4">
    <source>
        <dbReference type="ARBA" id="ARBA00022833"/>
    </source>
</evidence>
<dbReference type="GO" id="GO:0004022">
    <property type="term" value="F:alcohol dehydrogenase (NAD+) activity"/>
    <property type="evidence" value="ECO:0007669"/>
    <property type="project" value="UniProtKB-EC"/>
</dbReference>